<dbReference type="AlphaFoldDB" id="A0A1T4PBC6"/>
<accession>A0A1T4PBC6</accession>
<evidence type="ECO:0000313" key="2">
    <source>
        <dbReference type="EMBL" id="SJZ88865.1"/>
    </source>
</evidence>
<sequence length="119" mass="12786">MDTTIPRNTAGTAVANDNAASDREPSRRKQAAANLVKAITAKGMRATADGKRLSVTAHLNGASQAVVLRGESGDVRWCMVWEPFRAEEAPEIEPILPIGQEQVLAGRLLKVLELAQIQV</sequence>
<name>A0A1T4PBC6_9ACTN</name>
<proteinExistence type="predicted"/>
<gene>
    <name evidence="2" type="ORF">SAMN02745673_01721</name>
</gene>
<dbReference type="RefSeq" id="WP_078761100.1">
    <property type="nucleotide sequence ID" value="NZ_FUWS01000004.1"/>
</dbReference>
<dbReference type="Proteomes" id="UP000190637">
    <property type="component" value="Unassembled WGS sequence"/>
</dbReference>
<reference evidence="2 3" key="1">
    <citation type="submission" date="2017-02" db="EMBL/GenBank/DDBJ databases">
        <authorList>
            <person name="Peterson S.W."/>
        </authorList>
    </citation>
    <scope>NUCLEOTIDE SEQUENCE [LARGE SCALE GENOMIC DNA]</scope>
    <source>
        <strain evidence="2 3">DSM 45154</strain>
    </source>
</reference>
<organism evidence="2 3">
    <name type="scientific">Marinactinospora thermotolerans DSM 45154</name>
    <dbReference type="NCBI Taxonomy" id="1122192"/>
    <lineage>
        <taxon>Bacteria</taxon>
        <taxon>Bacillati</taxon>
        <taxon>Actinomycetota</taxon>
        <taxon>Actinomycetes</taxon>
        <taxon>Streptosporangiales</taxon>
        <taxon>Nocardiopsidaceae</taxon>
        <taxon>Marinactinospora</taxon>
    </lineage>
</organism>
<feature type="region of interest" description="Disordered" evidence="1">
    <location>
        <begin position="1"/>
        <end position="32"/>
    </location>
</feature>
<dbReference type="EMBL" id="FUWS01000004">
    <property type="protein sequence ID" value="SJZ88865.1"/>
    <property type="molecule type" value="Genomic_DNA"/>
</dbReference>
<feature type="compositionally biased region" description="Polar residues" evidence="1">
    <location>
        <begin position="1"/>
        <end position="11"/>
    </location>
</feature>
<evidence type="ECO:0000313" key="3">
    <source>
        <dbReference type="Proteomes" id="UP000190637"/>
    </source>
</evidence>
<keyword evidence="3" id="KW-1185">Reference proteome</keyword>
<dbReference type="OrthoDB" id="3436599at2"/>
<protein>
    <submittedName>
        <fullName evidence="2">Uncharacterized protein</fullName>
    </submittedName>
</protein>
<evidence type="ECO:0000256" key="1">
    <source>
        <dbReference type="SAM" id="MobiDB-lite"/>
    </source>
</evidence>